<name>A0A9R0IN37_SPIOL</name>
<reference evidence="4" key="1">
    <citation type="journal article" date="2021" name="Nat. Commun.">
        <title>Genomic analyses provide insights into spinach domestication and the genetic basis of agronomic traits.</title>
        <authorList>
            <person name="Cai X."/>
            <person name="Sun X."/>
            <person name="Xu C."/>
            <person name="Sun H."/>
            <person name="Wang X."/>
            <person name="Ge C."/>
            <person name="Zhang Z."/>
            <person name="Wang Q."/>
            <person name="Fei Z."/>
            <person name="Jiao C."/>
            <person name="Wang Q."/>
        </authorList>
    </citation>
    <scope>NUCLEOTIDE SEQUENCE [LARGE SCALE GENOMIC DNA]</scope>
    <source>
        <strain evidence="4">cv. Varoflay</strain>
    </source>
</reference>
<keyword evidence="2" id="KW-0175">Coiled coil</keyword>
<dbReference type="RefSeq" id="XP_021852322.1">
    <property type="nucleotide sequence ID" value="XM_021996630.2"/>
</dbReference>
<dbReference type="GO" id="GO:0005730">
    <property type="term" value="C:nucleolus"/>
    <property type="evidence" value="ECO:0007669"/>
    <property type="project" value="TreeGrafter"/>
</dbReference>
<dbReference type="PANTHER" id="PTHR22691:SF8">
    <property type="entry name" value="PROTEIN SPT2 HOMOLOG"/>
    <property type="match status" value="1"/>
</dbReference>
<evidence type="ECO:0000313" key="4">
    <source>
        <dbReference type="Proteomes" id="UP000813463"/>
    </source>
</evidence>
<dbReference type="Proteomes" id="UP000813463">
    <property type="component" value="Chromosome 3"/>
</dbReference>
<feature type="compositionally biased region" description="Polar residues" evidence="3">
    <location>
        <begin position="113"/>
        <end position="140"/>
    </location>
</feature>
<feature type="region of interest" description="Disordered" evidence="3">
    <location>
        <begin position="168"/>
        <end position="421"/>
    </location>
</feature>
<proteinExistence type="inferred from homology"/>
<accession>A0A9R0IN37</accession>
<organism evidence="4 5">
    <name type="scientific">Spinacia oleracea</name>
    <name type="common">Spinach</name>
    <dbReference type="NCBI Taxonomy" id="3562"/>
    <lineage>
        <taxon>Eukaryota</taxon>
        <taxon>Viridiplantae</taxon>
        <taxon>Streptophyta</taxon>
        <taxon>Embryophyta</taxon>
        <taxon>Tracheophyta</taxon>
        <taxon>Spermatophyta</taxon>
        <taxon>Magnoliopsida</taxon>
        <taxon>eudicotyledons</taxon>
        <taxon>Gunneridae</taxon>
        <taxon>Pentapetalae</taxon>
        <taxon>Caryophyllales</taxon>
        <taxon>Chenopodiaceae</taxon>
        <taxon>Chenopodioideae</taxon>
        <taxon>Anserineae</taxon>
        <taxon>Spinacia</taxon>
    </lineage>
</organism>
<gene>
    <name evidence="5" type="primary">LOC110791863</name>
</gene>
<feature type="compositionally biased region" description="Basic and acidic residues" evidence="3">
    <location>
        <begin position="288"/>
        <end position="303"/>
    </location>
</feature>
<dbReference type="AlphaFoldDB" id="A0A9R0IN37"/>
<dbReference type="GO" id="GO:0006360">
    <property type="term" value="P:transcription by RNA polymerase I"/>
    <property type="evidence" value="ECO:0007669"/>
    <property type="project" value="TreeGrafter"/>
</dbReference>
<dbReference type="SMART" id="SM00784">
    <property type="entry name" value="SPT2"/>
    <property type="match status" value="1"/>
</dbReference>
<feature type="compositionally biased region" description="Basic and acidic residues" evidence="3">
    <location>
        <begin position="343"/>
        <end position="362"/>
    </location>
</feature>
<feature type="compositionally biased region" description="Basic and acidic residues" evidence="3">
    <location>
        <begin position="253"/>
        <end position="262"/>
    </location>
</feature>
<dbReference type="Pfam" id="PF08243">
    <property type="entry name" value="SPT2"/>
    <property type="match status" value="1"/>
</dbReference>
<dbReference type="InterPro" id="IPR013256">
    <property type="entry name" value="Chromatin_SPT2"/>
</dbReference>
<evidence type="ECO:0000313" key="5">
    <source>
        <dbReference type="RefSeq" id="XP_021852322.1"/>
    </source>
</evidence>
<evidence type="ECO:0000256" key="3">
    <source>
        <dbReference type="SAM" id="MobiDB-lite"/>
    </source>
</evidence>
<feature type="region of interest" description="Disordered" evidence="3">
    <location>
        <begin position="1"/>
        <end position="43"/>
    </location>
</feature>
<sequence>MQRYRMDEGLDEYEDDLEDQYGDGDEDQYEEDEGEEEEEPLSEEAIKYLETRERLKAKHRSNLRRENGKNGVNVNHTKLMNYGSFFGPSKPVIADRVIQERKSLLETRHLTPKVSTSQNDVKRVSIQSNTTSKNGLSNNKPRPIQVKSKAQILKQTRDYSFLLSDEAEIPKPVKDPPGPQRSSAPKHGSEDARSSQVRAKRPEPSSSHSYKKGNAVCEQRKPSSSGISHAHDPRRAPPQKSPSGSNRASLPSDSRRQLDLRKQSGSSSGSGSTRPPVQKVLPPKKHLYSSDRKVPVGSVERKSSATPMGNNKASVVAKSSTTLDRQRLPMGKPHSSGVTNNRVEQRRDVQRSTENRPLRKENGVTSKYQTVKPPPPRQGSLQSNVERRNDIRKQNPAGELRNSSAVHKIKKRKAPDSDDEMDYSSVIRKMFGRPTKYYDDDDDDDRAMEVGFDSIMAEERKSARIAKQEDDEEFIKIQEEERQEMLRKKAKMRKMSHR</sequence>
<comment type="similarity">
    <text evidence="1">Belongs to the SPT2 family.</text>
</comment>
<reference evidence="5" key="2">
    <citation type="submission" date="2025-08" db="UniProtKB">
        <authorList>
            <consortium name="RefSeq"/>
        </authorList>
    </citation>
    <scope>IDENTIFICATION</scope>
    <source>
        <tissue evidence="5">Leaf</tissue>
    </source>
</reference>
<protein>
    <submittedName>
        <fullName evidence="5">Uncharacterized protein isoform X2</fullName>
    </submittedName>
</protein>
<feature type="compositionally biased region" description="Polar residues" evidence="3">
    <location>
        <begin position="304"/>
        <end position="323"/>
    </location>
</feature>
<dbReference type="GO" id="GO:0042393">
    <property type="term" value="F:histone binding"/>
    <property type="evidence" value="ECO:0007669"/>
    <property type="project" value="TreeGrafter"/>
</dbReference>
<feature type="region of interest" description="Disordered" evidence="3">
    <location>
        <begin position="109"/>
        <end position="151"/>
    </location>
</feature>
<dbReference type="GO" id="GO:0006334">
    <property type="term" value="P:nucleosome assembly"/>
    <property type="evidence" value="ECO:0007669"/>
    <property type="project" value="TreeGrafter"/>
</dbReference>
<dbReference type="GO" id="GO:0003677">
    <property type="term" value="F:DNA binding"/>
    <property type="evidence" value="ECO:0007669"/>
    <property type="project" value="TreeGrafter"/>
</dbReference>
<dbReference type="PANTHER" id="PTHR22691">
    <property type="entry name" value="YEAST SPT2-RELATED"/>
    <property type="match status" value="1"/>
</dbReference>
<evidence type="ECO:0000256" key="1">
    <source>
        <dbReference type="ARBA" id="ARBA00006461"/>
    </source>
</evidence>
<feature type="compositionally biased region" description="Acidic residues" evidence="3">
    <location>
        <begin position="9"/>
        <end position="42"/>
    </location>
</feature>
<dbReference type="GeneID" id="110791863"/>
<evidence type="ECO:0000256" key="2">
    <source>
        <dbReference type="ARBA" id="ARBA00023054"/>
    </source>
</evidence>
<keyword evidence="4" id="KW-1185">Reference proteome</keyword>
<feature type="compositionally biased region" description="Polar residues" evidence="3">
    <location>
        <begin position="241"/>
        <end position="252"/>
    </location>
</feature>